<evidence type="ECO:0000313" key="2">
    <source>
        <dbReference type="EMBL" id="CAL6029666.1"/>
    </source>
</evidence>
<gene>
    <name evidence="2" type="ORF">HINF_LOCUS32543</name>
    <name evidence="1" type="ORF">HINF_LOCUS53410</name>
</gene>
<reference evidence="2 3" key="2">
    <citation type="submission" date="2024-07" db="EMBL/GenBank/DDBJ databases">
        <authorList>
            <person name="Akdeniz Z."/>
        </authorList>
    </citation>
    <scope>NUCLEOTIDE SEQUENCE [LARGE SCALE GENOMIC DNA]</scope>
</reference>
<proteinExistence type="predicted"/>
<dbReference type="AlphaFoldDB" id="A0AA86RE85"/>
<dbReference type="Proteomes" id="UP001642409">
    <property type="component" value="Unassembled WGS sequence"/>
</dbReference>
<sequence length="227" mass="26855">MDSAKADFLFSRCFMCSQIGVITIISFVTCTLVNEFIRTYDQLLQIYKEFDIKIICSVFKIVVIYPSYAVDFISVPDKTVQMYNSSFNIILAFYVTKQFWFPSLKIGVDFSLRSYLYINNIILQQKVMKWSQTSLDDMYQHIYQHIYHQQIKDLFKIYLSLAGLERRYKIANYIKFQHEVSTLSGVRQLFNQRNSFLIMEVEDHKLNNCCFGVASNYQLMLDLIRPT</sequence>
<evidence type="ECO:0000313" key="1">
    <source>
        <dbReference type="EMBL" id="CAI9965765.1"/>
    </source>
</evidence>
<organism evidence="1">
    <name type="scientific">Hexamita inflata</name>
    <dbReference type="NCBI Taxonomy" id="28002"/>
    <lineage>
        <taxon>Eukaryota</taxon>
        <taxon>Metamonada</taxon>
        <taxon>Diplomonadida</taxon>
        <taxon>Hexamitidae</taxon>
        <taxon>Hexamitinae</taxon>
        <taxon>Hexamita</taxon>
    </lineage>
</organism>
<dbReference type="EMBL" id="CAXDID020000111">
    <property type="protein sequence ID" value="CAL6029666.1"/>
    <property type="molecule type" value="Genomic_DNA"/>
</dbReference>
<reference evidence="1" key="1">
    <citation type="submission" date="2023-06" db="EMBL/GenBank/DDBJ databases">
        <authorList>
            <person name="Kurt Z."/>
        </authorList>
    </citation>
    <scope>NUCLEOTIDE SEQUENCE</scope>
</reference>
<dbReference type="EMBL" id="CATOUU010000994">
    <property type="protein sequence ID" value="CAI9965765.1"/>
    <property type="molecule type" value="Genomic_DNA"/>
</dbReference>
<keyword evidence="3" id="KW-1185">Reference proteome</keyword>
<comment type="caution">
    <text evidence="1">The sequence shown here is derived from an EMBL/GenBank/DDBJ whole genome shotgun (WGS) entry which is preliminary data.</text>
</comment>
<protein>
    <submittedName>
        <fullName evidence="2">Hypothetical_protein</fullName>
    </submittedName>
</protein>
<evidence type="ECO:0000313" key="3">
    <source>
        <dbReference type="Proteomes" id="UP001642409"/>
    </source>
</evidence>
<name>A0AA86RE85_9EUKA</name>
<accession>A0AA86RE85</accession>